<gene>
    <name evidence="2" type="ORF">OE88DRAFT_1640724</name>
</gene>
<evidence type="ECO:0000256" key="1">
    <source>
        <dbReference type="SAM" id="MobiDB-lite"/>
    </source>
</evidence>
<dbReference type="EMBL" id="ML213503">
    <property type="protein sequence ID" value="TFK56904.1"/>
    <property type="molecule type" value="Genomic_DNA"/>
</dbReference>
<feature type="compositionally biased region" description="Basic and acidic residues" evidence="1">
    <location>
        <begin position="1"/>
        <end position="10"/>
    </location>
</feature>
<feature type="region of interest" description="Disordered" evidence="1">
    <location>
        <begin position="1"/>
        <end position="54"/>
    </location>
</feature>
<dbReference type="Proteomes" id="UP000305948">
    <property type="component" value="Unassembled WGS sequence"/>
</dbReference>
<feature type="region of interest" description="Disordered" evidence="1">
    <location>
        <begin position="192"/>
        <end position="232"/>
    </location>
</feature>
<protein>
    <submittedName>
        <fullName evidence="2">Uncharacterized protein</fullName>
    </submittedName>
</protein>
<accession>A0A5C3NGN9</accession>
<proteinExistence type="predicted"/>
<keyword evidence="3" id="KW-1185">Reference proteome</keyword>
<organism evidence="2 3">
    <name type="scientific">Heliocybe sulcata</name>
    <dbReference type="NCBI Taxonomy" id="5364"/>
    <lineage>
        <taxon>Eukaryota</taxon>
        <taxon>Fungi</taxon>
        <taxon>Dikarya</taxon>
        <taxon>Basidiomycota</taxon>
        <taxon>Agaricomycotina</taxon>
        <taxon>Agaricomycetes</taxon>
        <taxon>Gloeophyllales</taxon>
        <taxon>Gloeophyllaceae</taxon>
        <taxon>Heliocybe</taxon>
    </lineage>
</organism>
<name>A0A5C3NGN9_9AGAM</name>
<reference evidence="2 3" key="1">
    <citation type="journal article" date="2019" name="Nat. Ecol. Evol.">
        <title>Megaphylogeny resolves global patterns of mushroom evolution.</title>
        <authorList>
            <person name="Varga T."/>
            <person name="Krizsan K."/>
            <person name="Foldi C."/>
            <person name="Dima B."/>
            <person name="Sanchez-Garcia M."/>
            <person name="Sanchez-Ramirez S."/>
            <person name="Szollosi G.J."/>
            <person name="Szarkandi J.G."/>
            <person name="Papp V."/>
            <person name="Albert L."/>
            <person name="Andreopoulos W."/>
            <person name="Angelini C."/>
            <person name="Antonin V."/>
            <person name="Barry K.W."/>
            <person name="Bougher N.L."/>
            <person name="Buchanan P."/>
            <person name="Buyck B."/>
            <person name="Bense V."/>
            <person name="Catcheside P."/>
            <person name="Chovatia M."/>
            <person name="Cooper J."/>
            <person name="Damon W."/>
            <person name="Desjardin D."/>
            <person name="Finy P."/>
            <person name="Geml J."/>
            <person name="Haridas S."/>
            <person name="Hughes K."/>
            <person name="Justo A."/>
            <person name="Karasinski D."/>
            <person name="Kautmanova I."/>
            <person name="Kiss B."/>
            <person name="Kocsube S."/>
            <person name="Kotiranta H."/>
            <person name="LaButti K.M."/>
            <person name="Lechner B.E."/>
            <person name="Liimatainen K."/>
            <person name="Lipzen A."/>
            <person name="Lukacs Z."/>
            <person name="Mihaltcheva S."/>
            <person name="Morgado L.N."/>
            <person name="Niskanen T."/>
            <person name="Noordeloos M.E."/>
            <person name="Ohm R.A."/>
            <person name="Ortiz-Santana B."/>
            <person name="Ovrebo C."/>
            <person name="Racz N."/>
            <person name="Riley R."/>
            <person name="Savchenko A."/>
            <person name="Shiryaev A."/>
            <person name="Soop K."/>
            <person name="Spirin V."/>
            <person name="Szebenyi C."/>
            <person name="Tomsovsky M."/>
            <person name="Tulloss R.E."/>
            <person name="Uehling J."/>
            <person name="Grigoriev I.V."/>
            <person name="Vagvolgyi C."/>
            <person name="Papp T."/>
            <person name="Martin F.M."/>
            <person name="Miettinen O."/>
            <person name="Hibbett D.S."/>
            <person name="Nagy L.G."/>
        </authorList>
    </citation>
    <scope>NUCLEOTIDE SEQUENCE [LARGE SCALE GENOMIC DNA]</scope>
    <source>
        <strain evidence="2 3">OMC1185</strain>
    </source>
</reference>
<sequence length="232" mass="25217">MPAEVHHPDSVAEFGLGHTSTSPGRRVGQDSFTGPTLILGNAPGLTTPPALGPQNAPVRGVFEYTTTSSAKADADFEAIIPNAWTQGYAIGSKRKNKARDLKDLPMRKYDAEAVGNLKPVRIEQSGHPAPKCASRLEQFRMGEAAVHEDPHFMLRSSRPAVQMMEEKSRSSSPNGSVTKLAGVRHRYQMTVGHPRSLSGAKLVNGRQGSSCPGKFERNPERFLERSNTSEDE</sequence>
<dbReference type="AlphaFoldDB" id="A0A5C3NGN9"/>
<evidence type="ECO:0000313" key="2">
    <source>
        <dbReference type="EMBL" id="TFK56904.1"/>
    </source>
</evidence>
<feature type="compositionally biased region" description="Basic and acidic residues" evidence="1">
    <location>
        <begin position="214"/>
        <end position="232"/>
    </location>
</feature>
<evidence type="ECO:0000313" key="3">
    <source>
        <dbReference type="Proteomes" id="UP000305948"/>
    </source>
</evidence>